<comment type="caution">
    <text evidence="1">The sequence shown here is derived from an EMBL/GenBank/DDBJ whole genome shotgun (WGS) entry which is preliminary data.</text>
</comment>
<dbReference type="Proteomes" id="UP001482620">
    <property type="component" value="Unassembled WGS sequence"/>
</dbReference>
<sequence>MLTDIKSTEYTPVNVLPFLLETNKLIGYISVSFYCLCQEDLSSMLDESSEHQDGYRITTLHCMYTARPHPEKRTGSSVCLINVWILGGRTQPRCSEGSSSAFLWGRSS</sequence>
<evidence type="ECO:0000313" key="1">
    <source>
        <dbReference type="EMBL" id="MEQ2252948.1"/>
    </source>
</evidence>
<evidence type="ECO:0000313" key="2">
    <source>
        <dbReference type="Proteomes" id="UP001482620"/>
    </source>
</evidence>
<gene>
    <name evidence="1" type="ORF">ILYODFUR_027017</name>
</gene>
<proteinExistence type="predicted"/>
<keyword evidence="2" id="KW-1185">Reference proteome</keyword>
<name>A0ABV0V6F7_9TELE</name>
<dbReference type="EMBL" id="JAHRIQ010096182">
    <property type="protein sequence ID" value="MEQ2252948.1"/>
    <property type="molecule type" value="Genomic_DNA"/>
</dbReference>
<organism evidence="1 2">
    <name type="scientific">Ilyodon furcidens</name>
    <name type="common">goldbreast splitfin</name>
    <dbReference type="NCBI Taxonomy" id="33524"/>
    <lineage>
        <taxon>Eukaryota</taxon>
        <taxon>Metazoa</taxon>
        <taxon>Chordata</taxon>
        <taxon>Craniata</taxon>
        <taxon>Vertebrata</taxon>
        <taxon>Euteleostomi</taxon>
        <taxon>Actinopterygii</taxon>
        <taxon>Neopterygii</taxon>
        <taxon>Teleostei</taxon>
        <taxon>Neoteleostei</taxon>
        <taxon>Acanthomorphata</taxon>
        <taxon>Ovalentaria</taxon>
        <taxon>Atherinomorphae</taxon>
        <taxon>Cyprinodontiformes</taxon>
        <taxon>Goodeidae</taxon>
        <taxon>Ilyodon</taxon>
    </lineage>
</organism>
<protein>
    <submittedName>
        <fullName evidence="1">Uncharacterized protein</fullName>
    </submittedName>
</protein>
<accession>A0ABV0V6F7</accession>
<reference evidence="1 2" key="1">
    <citation type="submission" date="2021-06" db="EMBL/GenBank/DDBJ databases">
        <authorList>
            <person name="Palmer J.M."/>
        </authorList>
    </citation>
    <scope>NUCLEOTIDE SEQUENCE [LARGE SCALE GENOMIC DNA]</scope>
    <source>
        <strain evidence="2">if_2019</strain>
        <tissue evidence="1">Muscle</tissue>
    </source>
</reference>